<organism evidence="3 4">
    <name type="scientific">Candidatus Magasanikbacteria bacterium CG11_big_fil_rev_8_21_14_0_20_39_34</name>
    <dbReference type="NCBI Taxonomy" id="1974653"/>
    <lineage>
        <taxon>Bacteria</taxon>
        <taxon>Candidatus Magasanikiibacteriota</taxon>
    </lineage>
</organism>
<protein>
    <recommendedName>
        <fullName evidence="5">Ribulose-phosphate 3-epimerase</fullName>
    </recommendedName>
</protein>
<keyword evidence="2" id="KW-0413">Isomerase</keyword>
<evidence type="ECO:0000256" key="2">
    <source>
        <dbReference type="ARBA" id="ARBA00023235"/>
    </source>
</evidence>
<evidence type="ECO:0000313" key="3">
    <source>
        <dbReference type="EMBL" id="PIR03740.1"/>
    </source>
</evidence>
<dbReference type="GO" id="GO:0016857">
    <property type="term" value="F:racemase and epimerase activity, acting on carbohydrates and derivatives"/>
    <property type="evidence" value="ECO:0007669"/>
    <property type="project" value="InterPro"/>
</dbReference>
<reference evidence="3 4" key="1">
    <citation type="submission" date="2017-09" db="EMBL/GenBank/DDBJ databases">
        <title>Depth-based differentiation of microbial function through sediment-hosted aquifers and enrichment of novel symbionts in the deep terrestrial subsurface.</title>
        <authorList>
            <person name="Probst A.J."/>
            <person name="Ladd B."/>
            <person name="Jarett J.K."/>
            <person name="Geller-Mcgrath D.E."/>
            <person name="Sieber C.M."/>
            <person name="Emerson J.B."/>
            <person name="Anantharaman K."/>
            <person name="Thomas B.C."/>
            <person name="Malmstrom R."/>
            <person name="Stieglmeier M."/>
            <person name="Klingl A."/>
            <person name="Woyke T."/>
            <person name="Ryan C.M."/>
            <person name="Banfield J.F."/>
        </authorList>
    </citation>
    <scope>NUCLEOTIDE SEQUENCE [LARGE SCALE GENOMIC DNA]</scope>
    <source>
        <strain evidence="3">CG11_big_fil_rev_8_21_14_0_20_39_34</strain>
    </source>
</reference>
<comment type="caution">
    <text evidence="3">The sequence shown here is derived from an EMBL/GenBank/DDBJ whole genome shotgun (WGS) entry which is preliminary data.</text>
</comment>
<dbReference type="InterPro" id="IPR011060">
    <property type="entry name" value="RibuloseP-bd_barrel"/>
</dbReference>
<dbReference type="AlphaFoldDB" id="A0A2H0N4B9"/>
<accession>A0A2H0N4B9</accession>
<name>A0A2H0N4B9_9BACT</name>
<sequence length="218" mass="24940">MPNILPSILVYSEIEYKKQMTSIHEVTDFVQIDIADGKFVDNTTWYDTALIKEYCPVNFELHMMVENPLEEIEKWKDIPQMKRIIFHYEAVENIVLAVEKMKTFGREVSVCLNIETPFEVLKEIINQIDGVQFMGIIAGKQGQPFQPQVLEKIQSFKKQFPAIPLSADGHVSEETIPLLFEAGIENFCVGSAIWKGDGGAQESYLRLKNIVKNLVDNR</sequence>
<keyword evidence="1" id="KW-0479">Metal-binding</keyword>
<dbReference type="PANTHER" id="PTHR11749">
    <property type="entry name" value="RIBULOSE-5-PHOSPHATE-3-EPIMERASE"/>
    <property type="match status" value="1"/>
</dbReference>
<gene>
    <name evidence="3" type="ORF">COV59_04695</name>
</gene>
<dbReference type="Pfam" id="PF00834">
    <property type="entry name" value="Ribul_P_3_epim"/>
    <property type="match status" value="1"/>
</dbReference>
<dbReference type="GO" id="GO:0005975">
    <property type="term" value="P:carbohydrate metabolic process"/>
    <property type="evidence" value="ECO:0007669"/>
    <property type="project" value="InterPro"/>
</dbReference>
<proteinExistence type="predicted"/>
<evidence type="ECO:0000256" key="1">
    <source>
        <dbReference type="ARBA" id="ARBA00022723"/>
    </source>
</evidence>
<dbReference type="Proteomes" id="UP000229600">
    <property type="component" value="Unassembled WGS sequence"/>
</dbReference>
<dbReference type="InterPro" id="IPR013785">
    <property type="entry name" value="Aldolase_TIM"/>
</dbReference>
<dbReference type="GO" id="GO:0046872">
    <property type="term" value="F:metal ion binding"/>
    <property type="evidence" value="ECO:0007669"/>
    <property type="project" value="UniProtKB-KW"/>
</dbReference>
<dbReference type="InterPro" id="IPR000056">
    <property type="entry name" value="Ribul_P_3_epim-like"/>
</dbReference>
<evidence type="ECO:0000313" key="4">
    <source>
        <dbReference type="Proteomes" id="UP000229600"/>
    </source>
</evidence>
<dbReference type="SUPFAM" id="SSF51366">
    <property type="entry name" value="Ribulose-phoshate binding barrel"/>
    <property type="match status" value="1"/>
</dbReference>
<dbReference type="Gene3D" id="3.20.20.70">
    <property type="entry name" value="Aldolase class I"/>
    <property type="match status" value="1"/>
</dbReference>
<evidence type="ECO:0008006" key="5">
    <source>
        <dbReference type="Google" id="ProtNLM"/>
    </source>
</evidence>
<dbReference type="EMBL" id="PCWN01000009">
    <property type="protein sequence ID" value="PIR03740.1"/>
    <property type="molecule type" value="Genomic_DNA"/>
</dbReference>